<sequence>LFLSCNVAYKTASGTKNQLKNGAVNARSAYLYGPVFFHLLLRKN</sequence>
<dbReference type="AlphaFoldDB" id="X1M4N3"/>
<accession>X1M4N3</accession>
<organism evidence="1">
    <name type="scientific">marine sediment metagenome</name>
    <dbReference type="NCBI Taxonomy" id="412755"/>
    <lineage>
        <taxon>unclassified sequences</taxon>
        <taxon>metagenomes</taxon>
        <taxon>ecological metagenomes</taxon>
    </lineage>
</organism>
<evidence type="ECO:0000313" key="1">
    <source>
        <dbReference type="EMBL" id="GAI26557.1"/>
    </source>
</evidence>
<feature type="non-terminal residue" evidence="1">
    <location>
        <position position="1"/>
    </location>
</feature>
<dbReference type="EMBL" id="BARV01019045">
    <property type="protein sequence ID" value="GAI26557.1"/>
    <property type="molecule type" value="Genomic_DNA"/>
</dbReference>
<protein>
    <submittedName>
        <fullName evidence="1">Uncharacterized protein</fullName>
    </submittedName>
</protein>
<reference evidence="1" key="1">
    <citation type="journal article" date="2014" name="Front. Microbiol.">
        <title>High frequency of phylogenetically diverse reductive dehalogenase-homologous genes in deep subseafloor sedimentary metagenomes.</title>
        <authorList>
            <person name="Kawai M."/>
            <person name="Futagami T."/>
            <person name="Toyoda A."/>
            <person name="Takaki Y."/>
            <person name="Nishi S."/>
            <person name="Hori S."/>
            <person name="Arai W."/>
            <person name="Tsubouchi T."/>
            <person name="Morono Y."/>
            <person name="Uchiyama I."/>
            <person name="Ito T."/>
            <person name="Fujiyama A."/>
            <person name="Inagaki F."/>
            <person name="Takami H."/>
        </authorList>
    </citation>
    <scope>NUCLEOTIDE SEQUENCE</scope>
    <source>
        <strain evidence="1">Expedition CK06-06</strain>
    </source>
</reference>
<name>X1M4N3_9ZZZZ</name>
<gene>
    <name evidence="1" type="ORF">S06H3_32085</name>
</gene>
<proteinExistence type="predicted"/>
<comment type="caution">
    <text evidence="1">The sequence shown here is derived from an EMBL/GenBank/DDBJ whole genome shotgun (WGS) entry which is preliminary data.</text>
</comment>